<organism evidence="1 2">
    <name type="scientific">Luteitalea pratensis</name>
    <dbReference type="NCBI Taxonomy" id="1855912"/>
    <lineage>
        <taxon>Bacteria</taxon>
        <taxon>Pseudomonadati</taxon>
        <taxon>Acidobacteriota</taxon>
        <taxon>Vicinamibacteria</taxon>
        <taxon>Vicinamibacterales</taxon>
        <taxon>Vicinamibacteraceae</taxon>
        <taxon>Luteitalea</taxon>
    </lineage>
</organism>
<dbReference type="RefSeq" id="WP_157898652.1">
    <property type="nucleotide sequence ID" value="NZ_CP015136.1"/>
</dbReference>
<dbReference type="InterPro" id="IPR011990">
    <property type="entry name" value="TPR-like_helical_dom_sf"/>
</dbReference>
<proteinExistence type="predicted"/>
<accession>A0A143PFK6</accession>
<protein>
    <recommendedName>
        <fullName evidence="3">PEP-CTERM system TPR-repeat lipoprotein</fullName>
    </recommendedName>
</protein>
<dbReference type="SUPFAM" id="SSF48452">
    <property type="entry name" value="TPR-like"/>
    <property type="match status" value="1"/>
</dbReference>
<evidence type="ECO:0008006" key="3">
    <source>
        <dbReference type="Google" id="ProtNLM"/>
    </source>
</evidence>
<evidence type="ECO:0000313" key="1">
    <source>
        <dbReference type="EMBL" id="AMY07327.1"/>
    </source>
</evidence>
<reference evidence="1 2" key="1">
    <citation type="journal article" date="2016" name="Genome Announc.">
        <title>First Complete Genome Sequence of a Subdivision 6 Acidobacterium Strain.</title>
        <authorList>
            <person name="Huang S."/>
            <person name="Vieira S."/>
            <person name="Bunk B."/>
            <person name="Riedel T."/>
            <person name="Sproer C."/>
            <person name="Overmann J."/>
        </authorList>
    </citation>
    <scope>NUCLEOTIDE SEQUENCE [LARGE SCALE GENOMIC DNA]</scope>
    <source>
        <strain evidence="2">DSM 100886 HEG_-6_39</strain>
    </source>
</reference>
<dbReference type="EMBL" id="CP015136">
    <property type="protein sequence ID" value="AMY07327.1"/>
    <property type="molecule type" value="Genomic_DNA"/>
</dbReference>
<keyword evidence="2" id="KW-1185">Reference proteome</keyword>
<dbReference type="KEGG" id="abac:LuPra_00494"/>
<reference evidence="2" key="2">
    <citation type="submission" date="2016-04" db="EMBL/GenBank/DDBJ databases">
        <title>First Complete Genome Sequence of a Subdivision 6 Acidobacterium.</title>
        <authorList>
            <person name="Huang S."/>
            <person name="Vieira S."/>
            <person name="Bunk B."/>
            <person name="Riedel T."/>
            <person name="Sproeer C."/>
            <person name="Overmann J."/>
        </authorList>
    </citation>
    <scope>NUCLEOTIDE SEQUENCE [LARGE SCALE GENOMIC DNA]</scope>
    <source>
        <strain evidence="2">DSM 100886 HEG_-6_39</strain>
    </source>
</reference>
<dbReference type="AlphaFoldDB" id="A0A143PFK6"/>
<gene>
    <name evidence="1" type="ORF">LuPra_00494</name>
</gene>
<dbReference type="Gene3D" id="1.25.40.10">
    <property type="entry name" value="Tetratricopeptide repeat domain"/>
    <property type="match status" value="1"/>
</dbReference>
<name>A0A143PFK6_LUTPR</name>
<sequence length="277" mass="30155">MQALTDWIRIWAALAVVLMGAVAVSAQPAATDPLARARQLYNAGQYDEAITAAREAAPRASSQSEVNLLIGRALLERHRASRATEDLAGARAALGAVDASGLSDRGRLDLVVGLGEALYLDGQYRSAASLLEPALEQMGLLSPAAREQVVDWWGTAMDRYAQTRPPDERVVIYDEISSRLRLHLARYPDSSASSYWLPAAALARGDLDLAWDLALAGWVRSTLAPDKGVSLRTDLDRLVTQAIIPERVKRLVDEPDADAAAARFASEWDEAKGRWQR</sequence>
<evidence type="ECO:0000313" key="2">
    <source>
        <dbReference type="Proteomes" id="UP000076079"/>
    </source>
</evidence>
<dbReference type="Proteomes" id="UP000076079">
    <property type="component" value="Chromosome"/>
</dbReference>